<evidence type="ECO:0000313" key="1">
    <source>
        <dbReference type="EMBL" id="KAJ8421956.1"/>
    </source>
</evidence>
<comment type="caution">
    <text evidence="1">The sequence shown here is derived from an EMBL/GenBank/DDBJ whole genome shotgun (WGS) entry which is preliminary data.</text>
</comment>
<accession>A0A9Q1JIY8</accession>
<evidence type="ECO:0000313" key="2">
    <source>
        <dbReference type="Proteomes" id="UP001153076"/>
    </source>
</evidence>
<reference evidence="1" key="1">
    <citation type="submission" date="2022-04" db="EMBL/GenBank/DDBJ databases">
        <title>Carnegiea gigantea Genome sequencing and assembly v2.</title>
        <authorList>
            <person name="Copetti D."/>
            <person name="Sanderson M.J."/>
            <person name="Burquez A."/>
            <person name="Wojciechowski M.F."/>
        </authorList>
    </citation>
    <scope>NUCLEOTIDE SEQUENCE</scope>
    <source>
        <strain evidence="1">SGP5-SGP5p</strain>
        <tissue evidence="1">Aerial part</tissue>
    </source>
</reference>
<dbReference type="OrthoDB" id="413361at2759"/>
<dbReference type="EMBL" id="JAKOGI010002462">
    <property type="protein sequence ID" value="KAJ8421956.1"/>
    <property type="molecule type" value="Genomic_DNA"/>
</dbReference>
<sequence length="186" mass="20642">MQEHASHVTRSSQPPSHHLLLPLASTAVKRRDISEPLPSLPSSFVASSSLQHPATRNPQRLRLLTLVLLLLPETQNPLSSRPPSLLLMQLVCKGATEAKEPFFCAQKTLLGPPYKARNIGVSNKLVVYPNAWIIHTGANDHMCHNRQMFSNLTALINPARLYLMEHGLPSRPESDNNFAEFSKSSL</sequence>
<name>A0A9Q1JIY8_9CARY</name>
<organism evidence="1 2">
    <name type="scientific">Carnegiea gigantea</name>
    <dbReference type="NCBI Taxonomy" id="171969"/>
    <lineage>
        <taxon>Eukaryota</taxon>
        <taxon>Viridiplantae</taxon>
        <taxon>Streptophyta</taxon>
        <taxon>Embryophyta</taxon>
        <taxon>Tracheophyta</taxon>
        <taxon>Spermatophyta</taxon>
        <taxon>Magnoliopsida</taxon>
        <taxon>eudicotyledons</taxon>
        <taxon>Gunneridae</taxon>
        <taxon>Pentapetalae</taxon>
        <taxon>Caryophyllales</taxon>
        <taxon>Cactineae</taxon>
        <taxon>Cactaceae</taxon>
        <taxon>Cactoideae</taxon>
        <taxon>Echinocereeae</taxon>
        <taxon>Carnegiea</taxon>
    </lineage>
</organism>
<keyword evidence="2" id="KW-1185">Reference proteome</keyword>
<gene>
    <name evidence="1" type="ORF">Cgig2_004889</name>
</gene>
<dbReference type="Proteomes" id="UP001153076">
    <property type="component" value="Unassembled WGS sequence"/>
</dbReference>
<dbReference type="AlphaFoldDB" id="A0A9Q1JIY8"/>
<proteinExistence type="predicted"/>
<protein>
    <submittedName>
        <fullName evidence="1">Uncharacterized protein</fullName>
    </submittedName>
</protein>